<reference evidence="1 2" key="1">
    <citation type="journal article" date="2006" name="Science">
        <title>The genome of black cottonwood, Populus trichocarpa (Torr. &amp; Gray).</title>
        <authorList>
            <person name="Tuskan G.A."/>
            <person name="Difazio S."/>
            <person name="Jansson S."/>
            <person name="Bohlmann J."/>
            <person name="Grigoriev I."/>
            <person name="Hellsten U."/>
            <person name="Putnam N."/>
            <person name="Ralph S."/>
            <person name="Rombauts S."/>
            <person name="Salamov A."/>
            <person name="Schein J."/>
            <person name="Sterck L."/>
            <person name="Aerts A."/>
            <person name="Bhalerao R.R."/>
            <person name="Bhalerao R.P."/>
            <person name="Blaudez D."/>
            <person name="Boerjan W."/>
            <person name="Brun A."/>
            <person name="Brunner A."/>
            <person name="Busov V."/>
            <person name="Campbell M."/>
            <person name="Carlson J."/>
            <person name="Chalot M."/>
            <person name="Chapman J."/>
            <person name="Chen G.L."/>
            <person name="Cooper D."/>
            <person name="Coutinho P.M."/>
            <person name="Couturier J."/>
            <person name="Covert S."/>
            <person name="Cronk Q."/>
            <person name="Cunningham R."/>
            <person name="Davis J."/>
            <person name="Degroeve S."/>
            <person name="Dejardin A."/>
            <person name="Depamphilis C."/>
            <person name="Detter J."/>
            <person name="Dirks B."/>
            <person name="Dubchak I."/>
            <person name="Duplessis S."/>
            <person name="Ehlting J."/>
            <person name="Ellis B."/>
            <person name="Gendler K."/>
            <person name="Goodstein D."/>
            <person name="Gribskov M."/>
            <person name="Grimwood J."/>
            <person name="Groover A."/>
            <person name="Gunter L."/>
            <person name="Hamberger B."/>
            <person name="Heinze B."/>
            <person name="Helariutta Y."/>
            <person name="Henrissat B."/>
            <person name="Holligan D."/>
            <person name="Holt R."/>
            <person name="Huang W."/>
            <person name="Islam-Faridi N."/>
            <person name="Jones S."/>
            <person name="Jones-Rhoades M."/>
            <person name="Jorgensen R."/>
            <person name="Joshi C."/>
            <person name="Kangasjarvi J."/>
            <person name="Karlsson J."/>
            <person name="Kelleher C."/>
            <person name="Kirkpatrick R."/>
            <person name="Kirst M."/>
            <person name="Kohler A."/>
            <person name="Kalluri U."/>
            <person name="Larimer F."/>
            <person name="Leebens-Mack J."/>
            <person name="Leple J.C."/>
            <person name="Locascio P."/>
            <person name="Lou Y."/>
            <person name="Lucas S."/>
            <person name="Martin F."/>
            <person name="Montanini B."/>
            <person name="Napoli C."/>
            <person name="Nelson D.R."/>
            <person name="Nelson C."/>
            <person name="Nieminen K."/>
            <person name="Nilsson O."/>
            <person name="Pereda V."/>
            <person name="Peter G."/>
            <person name="Philippe R."/>
            <person name="Pilate G."/>
            <person name="Poliakov A."/>
            <person name="Razumovskaya J."/>
            <person name="Richardson P."/>
            <person name="Rinaldi C."/>
            <person name="Ritland K."/>
            <person name="Rouze P."/>
            <person name="Ryaboy D."/>
            <person name="Schmutz J."/>
            <person name="Schrader J."/>
            <person name="Segerman B."/>
            <person name="Shin H."/>
            <person name="Siddiqui A."/>
            <person name="Sterky F."/>
            <person name="Terry A."/>
            <person name="Tsai C.J."/>
            <person name="Uberbacher E."/>
            <person name="Unneberg P."/>
            <person name="Vahala J."/>
            <person name="Wall K."/>
            <person name="Wessler S."/>
            <person name="Yang G."/>
            <person name="Yin T."/>
            <person name="Douglas C."/>
            <person name="Marra M."/>
            <person name="Sandberg G."/>
            <person name="Van de Peer Y."/>
            <person name="Rokhsar D."/>
        </authorList>
    </citation>
    <scope>NUCLEOTIDE SEQUENCE [LARGE SCALE GENOMIC DNA]</scope>
    <source>
        <strain evidence="2">cv. Nisqually</strain>
    </source>
</reference>
<gene>
    <name evidence="1" type="ORF">POPTR_005G221800</name>
</gene>
<dbReference type="EMBL" id="CM009294">
    <property type="protein sequence ID" value="PNT38080.1"/>
    <property type="molecule type" value="Genomic_DNA"/>
</dbReference>
<evidence type="ECO:0000313" key="2">
    <source>
        <dbReference type="Proteomes" id="UP000006729"/>
    </source>
</evidence>
<sequence length="76" mass="8387">MLIPKLPEMWQGSCDAVTKVRGTWLAGPCAISMLFPISLQLVHCCEDVFLTFLLDKFVKCSTLCSGVLSHVLMQGQ</sequence>
<dbReference type="Proteomes" id="UP000006729">
    <property type="component" value="Chromosome 5"/>
</dbReference>
<organism evidence="1 2">
    <name type="scientific">Populus trichocarpa</name>
    <name type="common">Western balsam poplar</name>
    <name type="synonym">Populus balsamifera subsp. trichocarpa</name>
    <dbReference type="NCBI Taxonomy" id="3694"/>
    <lineage>
        <taxon>Eukaryota</taxon>
        <taxon>Viridiplantae</taxon>
        <taxon>Streptophyta</taxon>
        <taxon>Embryophyta</taxon>
        <taxon>Tracheophyta</taxon>
        <taxon>Spermatophyta</taxon>
        <taxon>Magnoliopsida</taxon>
        <taxon>eudicotyledons</taxon>
        <taxon>Gunneridae</taxon>
        <taxon>Pentapetalae</taxon>
        <taxon>rosids</taxon>
        <taxon>fabids</taxon>
        <taxon>Malpighiales</taxon>
        <taxon>Salicaceae</taxon>
        <taxon>Saliceae</taxon>
        <taxon>Populus</taxon>
    </lineage>
</organism>
<keyword evidence="2" id="KW-1185">Reference proteome</keyword>
<protein>
    <submittedName>
        <fullName evidence="1">Uncharacterized protein</fullName>
    </submittedName>
</protein>
<evidence type="ECO:0000313" key="1">
    <source>
        <dbReference type="EMBL" id="PNT38080.1"/>
    </source>
</evidence>
<dbReference type="AlphaFoldDB" id="A0A2K2AKM3"/>
<dbReference type="InParanoid" id="A0A2K2AKM3"/>
<accession>A0A2K2AKM3</accession>
<name>A0A2K2AKM3_POPTR</name>
<proteinExistence type="predicted"/>